<evidence type="ECO:0000256" key="2">
    <source>
        <dbReference type="ARBA" id="ARBA00022617"/>
    </source>
</evidence>
<gene>
    <name evidence="9" type="ORF">GGR24_000261</name>
</gene>
<feature type="signal peptide" evidence="7">
    <location>
        <begin position="1"/>
        <end position="24"/>
    </location>
</feature>
<reference evidence="9 10" key="1">
    <citation type="submission" date="2020-08" db="EMBL/GenBank/DDBJ databases">
        <title>Genomic Encyclopedia of Type Strains, Phase IV (KMG-IV): sequencing the most valuable type-strain genomes for metagenomic binning, comparative biology and taxonomic classification.</title>
        <authorList>
            <person name="Goeker M."/>
        </authorList>
    </citation>
    <scope>NUCLEOTIDE SEQUENCE [LARGE SCALE GENOMIC DNA]</scope>
    <source>
        <strain evidence="9 10">DSM 25481</strain>
    </source>
</reference>
<protein>
    <submittedName>
        <fullName evidence="9">Cytochrome c</fullName>
    </submittedName>
</protein>
<organism evidence="9 10">
    <name type="scientific">Hansschlegelia beijingensis</name>
    <dbReference type="NCBI Taxonomy" id="1133344"/>
    <lineage>
        <taxon>Bacteria</taxon>
        <taxon>Pseudomonadati</taxon>
        <taxon>Pseudomonadota</taxon>
        <taxon>Alphaproteobacteria</taxon>
        <taxon>Hyphomicrobiales</taxon>
        <taxon>Methylopilaceae</taxon>
        <taxon>Hansschlegelia</taxon>
    </lineage>
</organism>
<dbReference type="InterPro" id="IPR002327">
    <property type="entry name" value="Cyt_c_1A/1B"/>
</dbReference>
<evidence type="ECO:0000259" key="8">
    <source>
        <dbReference type="PROSITE" id="PS51007"/>
    </source>
</evidence>
<keyword evidence="10" id="KW-1185">Reference proteome</keyword>
<sequence>MKTSVVRPMLVLVAALGVGSAADAAGSAAAGGAQFRARCGICHKAAPEANSIGPTLYGVFGRKAGTAPGYHYSDAMVSAGTVWDEASLDAFLKSPNAAVPGTKMSFAGMADAGQRADLVAFLRTLGEGQP</sequence>
<dbReference type="EMBL" id="JACIDR010000001">
    <property type="protein sequence ID" value="MBB3971628.1"/>
    <property type="molecule type" value="Genomic_DNA"/>
</dbReference>
<dbReference type="GO" id="GO:0009055">
    <property type="term" value="F:electron transfer activity"/>
    <property type="evidence" value="ECO:0007669"/>
    <property type="project" value="InterPro"/>
</dbReference>
<dbReference type="RefSeq" id="WP_183393491.1">
    <property type="nucleotide sequence ID" value="NZ_JACIDR010000001.1"/>
</dbReference>
<keyword evidence="1" id="KW-0813">Transport</keyword>
<accession>A0A7W6GE27</accession>
<comment type="caution">
    <text evidence="9">The sequence shown here is derived from an EMBL/GenBank/DDBJ whole genome shotgun (WGS) entry which is preliminary data.</text>
</comment>
<dbReference type="PANTHER" id="PTHR11961">
    <property type="entry name" value="CYTOCHROME C"/>
    <property type="match status" value="1"/>
</dbReference>
<evidence type="ECO:0000313" key="9">
    <source>
        <dbReference type="EMBL" id="MBB3971628.1"/>
    </source>
</evidence>
<dbReference type="PRINTS" id="PR00604">
    <property type="entry name" value="CYTCHRMECIAB"/>
</dbReference>
<dbReference type="InterPro" id="IPR036909">
    <property type="entry name" value="Cyt_c-like_dom_sf"/>
</dbReference>
<feature type="chain" id="PRO_5031564480" evidence="7">
    <location>
        <begin position="25"/>
        <end position="130"/>
    </location>
</feature>
<evidence type="ECO:0000256" key="1">
    <source>
        <dbReference type="ARBA" id="ARBA00022448"/>
    </source>
</evidence>
<dbReference type="GO" id="GO:0020037">
    <property type="term" value="F:heme binding"/>
    <property type="evidence" value="ECO:0007669"/>
    <property type="project" value="InterPro"/>
</dbReference>
<dbReference type="GO" id="GO:0046872">
    <property type="term" value="F:metal ion binding"/>
    <property type="evidence" value="ECO:0007669"/>
    <property type="project" value="UniProtKB-KW"/>
</dbReference>
<evidence type="ECO:0000256" key="3">
    <source>
        <dbReference type="ARBA" id="ARBA00022723"/>
    </source>
</evidence>
<dbReference type="AlphaFoldDB" id="A0A7W6GE27"/>
<keyword evidence="4" id="KW-0249">Electron transport</keyword>
<dbReference type="SUPFAM" id="SSF46626">
    <property type="entry name" value="Cytochrome c"/>
    <property type="match status" value="1"/>
</dbReference>
<evidence type="ECO:0000256" key="4">
    <source>
        <dbReference type="ARBA" id="ARBA00022982"/>
    </source>
</evidence>
<dbReference type="PROSITE" id="PS51007">
    <property type="entry name" value="CYTC"/>
    <property type="match status" value="1"/>
</dbReference>
<dbReference type="Gene3D" id="1.10.760.10">
    <property type="entry name" value="Cytochrome c-like domain"/>
    <property type="match status" value="1"/>
</dbReference>
<dbReference type="Pfam" id="PF00034">
    <property type="entry name" value="Cytochrom_C"/>
    <property type="match status" value="1"/>
</dbReference>
<evidence type="ECO:0000256" key="7">
    <source>
        <dbReference type="SAM" id="SignalP"/>
    </source>
</evidence>
<feature type="domain" description="Cytochrome c" evidence="8">
    <location>
        <begin position="26"/>
        <end position="126"/>
    </location>
</feature>
<evidence type="ECO:0000313" key="10">
    <source>
        <dbReference type="Proteomes" id="UP000528964"/>
    </source>
</evidence>
<keyword evidence="3 6" id="KW-0479">Metal-binding</keyword>
<dbReference type="Proteomes" id="UP000528964">
    <property type="component" value="Unassembled WGS sequence"/>
</dbReference>
<keyword evidence="7" id="KW-0732">Signal</keyword>
<evidence type="ECO:0000256" key="5">
    <source>
        <dbReference type="ARBA" id="ARBA00023004"/>
    </source>
</evidence>
<keyword evidence="2 6" id="KW-0349">Heme</keyword>
<proteinExistence type="predicted"/>
<keyword evidence="5 6" id="KW-0408">Iron</keyword>
<name>A0A7W6GE27_9HYPH</name>
<dbReference type="InterPro" id="IPR009056">
    <property type="entry name" value="Cyt_c-like_dom"/>
</dbReference>
<evidence type="ECO:0000256" key="6">
    <source>
        <dbReference type="PROSITE-ProRule" id="PRU00433"/>
    </source>
</evidence>